<evidence type="ECO:0000313" key="1">
    <source>
        <dbReference type="EMBL" id="KAI9912631.1"/>
    </source>
</evidence>
<comment type="caution">
    <text evidence="1">The sequence shown here is derived from an EMBL/GenBank/DDBJ whole genome shotgun (WGS) entry which is preliminary data.</text>
</comment>
<accession>A0ACC0W3P4</accession>
<evidence type="ECO:0000313" key="2">
    <source>
        <dbReference type="Proteomes" id="UP001163321"/>
    </source>
</evidence>
<name>A0ACC0W3P4_9STRA</name>
<protein>
    <submittedName>
        <fullName evidence="1">Uncharacterized protein</fullName>
    </submittedName>
</protein>
<keyword evidence="2" id="KW-1185">Reference proteome</keyword>
<organism evidence="1 2">
    <name type="scientific">Peronosclerospora sorghi</name>
    <dbReference type="NCBI Taxonomy" id="230839"/>
    <lineage>
        <taxon>Eukaryota</taxon>
        <taxon>Sar</taxon>
        <taxon>Stramenopiles</taxon>
        <taxon>Oomycota</taxon>
        <taxon>Peronosporomycetes</taxon>
        <taxon>Peronosporales</taxon>
        <taxon>Peronosporaceae</taxon>
        <taxon>Peronosclerospora</taxon>
    </lineage>
</organism>
<gene>
    <name evidence="1" type="ORF">PsorP6_005140</name>
</gene>
<reference evidence="1 2" key="1">
    <citation type="journal article" date="2022" name="bioRxiv">
        <title>The genome of the oomycete Peronosclerospora sorghi, a cosmopolitan pathogen of maize and sorghum, is inflated with dispersed pseudogenes.</title>
        <authorList>
            <person name="Fletcher K."/>
            <person name="Martin F."/>
            <person name="Isakeit T."/>
            <person name="Cavanaugh K."/>
            <person name="Magill C."/>
            <person name="Michelmore R."/>
        </authorList>
    </citation>
    <scope>NUCLEOTIDE SEQUENCE [LARGE SCALE GENOMIC DNA]</scope>
    <source>
        <strain evidence="1">P6</strain>
    </source>
</reference>
<proteinExistence type="predicted"/>
<sequence>MILCVTIARDLQTVLAGANLLQTIIPEMKAADNEALAAALVLASYGGVRDVRWTFRASKRLYALFIGKNALT</sequence>
<dbReference type="Proteomes" id="UP001163321">
    <property type="component" value="Chromosome 4"/>
</dbReference>
<dbReference type="EMBL" id="CM047583">
    <property type="protein sequence ID" value="KAI9912631.1"/>
    <property type="molecule type" value="Genomic_DNA"/>
</dbReference>